<protein>
    <submittedName>
        <fullName evidence="1">Uncharacterized protein</fullName>
    </submittedName>
</protein>
<organism evidence="1 2">
    <name type="scientific">Rhizosaccharibacter radicis</name>
    <dbReference type="NCBI Taxonomy" id="2782605"/>
    <lineage>
        <taxon>Bacteria</taxon>
        <taxon>Pseudomonadati</taxon>
        <taxon>Pseudomonadota</taxon>
        <taxon>Alphaproteobacteria</taxon>
        <taxon>Acetobacterales</taxon>
        <taxon>Acetobacteraceae</taxon>
        <taxon>Rhizosaccharibacter</taxon>
    </lineage>
</organism>
<evidence type="ECO:0000313" key="2">
    <source>
        <dbReference type="Proteomes" id="UP001524547"/>
    </source>
</evidence>
<dbReference type="Proteomes" id="UP001524547">
    <property type="component" value="Unassembled WGS sequence"/>
</dbReference>
<proteinExistence type="predicted"/>
<dbReference type="EMBL" id="JAMZEJ010000002">
    <property type="protein sequence ID" value="MCQ8239782.1"/>
    <property type="molecule type" value="Genomic_DNA"/>
</dbReference>
<gene>
    <name evidence="1" type="ORF">NFI88_02865</name>
</gene>
<accession>A0ABT1VTW4</accession>
<evidence type="ECO:0000313" key="1">
    <source>
        <dbReference type="EMBL" id="MCQ8239782.1"/>
    </source>
</evidence>
<dbReference type="RefSeq" id="WP_422918533.1">
    <property type="nucleotide sequence ID" value="NZ_JAMZEJ010000002.1"/>
</dbReference>
<keyword evidence="2" id="KW-1185">Reference proteome</keyword>
<sequence>MQEGIRAAARSVEPRNRPIAVRWLVLAAAGIAAPALTPAGCLAAHAAAPRLMPARSIAGFDAAAASARAVMGAPVAWPRKLPDDRPLFAYADDTGAGRRRASISLDRTANCHGAHYCSIGTISVSADPVETLTDRNGRIITRHLADGASFTPEHAMADNFPAELQWRRNGLTYTVSWSGLPPAKAAGVLAAVKRSAAGRAR</sequence>
<comment type="caution">
    <text evidence="1">The sequence shown here is derived from an EMBL/GenBank/DDBJ whole genome shotgun (WGS) entry which is preliminary data.</text>
</comment>
<reference evidence="1 2" key="1">
    <citation type="submission" date="2022-06" db="EMBL/GenBank/DDBJ databases">
        <title>Rhizosaccharibacter gen. nov. sp. nov. KSS12, endophytic bacteria isolated from sugarcane.</title>
        <authorList>
            <person name="Pitiwittayakul N."/>
        </authorList>
    </citation>
    <scope>NUCLEOTIDE SEQUENCE [LARGE SCALE GENOMIC DNA]</scope>
    <source>
        <strain evidence="1 2">KSS12</strain>
    </source>
</reference>
<name>A0ABT1VTW4_9PROT</name>